<evidence type="ECO:0000313" key="15">
    <source>
        <dbReference type="EMBL" id="QHT21502.1"/>
    </source>
</evidence>
<feature type="domain" description="RNA polymerase Rpb2" evidence="12">
    <location>
        <begin position="463"/>
        <end position="527"/>
    </location>
</feature>
<evidence type="ECO:0000256" key="4">
    <source>
        <dbReference type="ARBA" id="ARBA00022679"/>
    </source>
</evidence>
<dbReference type="Gene3D" id="2.40.50.150">
    <property type="match status" value="1"/>
</dbReference>
<evidence type="ECO:0000259" key="13">
    <source>
        <dbReference type="Pfam" id="PF04566"/>
    </source>
</evidence>
<dbReference type="InterPro" id="IPR007647">
    <property type="entry name" value="RNA_pol_Rpb2_5"/>
</dbReference>
<dbReference type="Pfam" id="PF00562">
    <property type="entry name" value="RNA_pol_Rpb2_6"/>
    <property type="match status" value="1"/>
</dbReference>
<evidence type="ECO:0000256" key="2">
    <source>
        <dbReference type="ARBA" id="ARBA00012418"/>
    </source>
</evidence>
<evidence type="ECO:0000256" key="7">
    <source>
        <dbReference type="ARBA" id="ARBA00022833"/>
    </source>
</evidence>
<accession>A0A6C0DYG6</accession>
<proteinExistence type="inferred from homology"/>
<dbReference type="Gene3D" id="3.90.1800.10">
    <property type="entry name" value="RNA polymerase alpha subunit dimerisation domain"/>
    <property type="match status" value="1"/>
</dbReference>
<feature type="domain" description="RNA polymerase Rpb2" evidence="14">
    <location>
        <begin position="674"/>
        <end position="735"/>
    </location>
</feature>
<dbReference type="SUPFAM" id="SSF64484">
    <property type="entry name" value="beta and beta-prime subunits of DNA dependent RNA-polymerase"/>
    <property type="match status" value="1"/>
</dbReference>
<evidence type="ECO:0000256" key="5">
    <source>
        <dbReference type="ARBA" id="ARBA00022695"/>
    </source>
</evidence>
<keyword evidence="5" id="KW-0548">Nucleotidyltransferase</keyword>
<evidence type="ECO:0000256" key="3">
    <source>
        <dbReference type="ARBA" id="ARBA00022478"/>
    </source>
</evidence>
<dbReference type="CDD" id="cd00653">
    <property type="entry name" value="RNA_pol_B_RPB2"/>
    <property type="match status" value="1"/>
</dbReference>
<dbReference type="InterPro" id="IPR037033">
    <property type="entry name" value="DNA-dir_RNAP_su2_hyb_sf"/>
</dbReference>
<feature type="domain" description="RNA polymerase Rpb2" evidence="13">
    <location>
        <begin position="567"/>
        <end position="638"/>
    </location>
</feature>
<keyword evidence="6" id="KW-0479">Metal-binding</keyword>
<evidence type="ECO:0000256" key="8">
    <source>
        <dbReference type="ARBA" id="ARBA00023163"/>
    </source>
</evidence>
<dbReference type="InterPro" id="IPR007645">
    <property type="entry name" value="RNA_pol_Rpb2_3"/>
</dbReference>
<dbReference type="Pfam" id="PF04567">
    <property type="entry name" value="RNA_pol_Rpb2_5"/>
    <property type="match status" value="1"/>
</dbReference>
<dbReference type="PROSITE" id="PS01166">
    <property type="entry name" value="RNA_POL_BETA"/>
    <property type="match status" value="1"/>
</dbReference>
<keyword evidence="3" id="KW-0240">DNA-directed RNA polymerase</keyword>
<sequence>MSKMIAKKTTSSNTSNNITITTDDVFKVADLFFKSNNYKYRHLYNSYEKFIDDTIPRFLTNSDHVFTEIVTDTACIRHKFEFKNIRIEPPKLSNGVEPMFPTEARHLSLSYNLIVYADVSQIKEVLTFNLPEGENSTKTIIGKTEVSKPVMIIPVMVRSKYCNTNQFPEETKNECRYDPGGYFIVKGSEKVVICQDRIVYNTPMVSTKKVSNIVYHIVEVKSKPIDSFGIVQQMLIKIKKDNIMIIKMSFLHEINVIAIFKALGIISDKELINICTYDINDTQLVELVRTSVDNCYNEATGEKIVSYTQALDYLISKIKVIKKYNESNIKIRMEEKKMHLNSLLQKSFLPHIKGSLKQKAYFLGYTVNKLLKVFIGRKDLDNRDSYCMKRVDNINELFEEIMKAQYTNIMTECDKKFTIKLNDTTNSDDLFNIIHEFKPSTFDQGFKSSLMLGNWPKKKGVSQMLQRYSHLLTILHFSRVDSQSGSQSASKLTKPRQQDISAIPFLCPVSTPEGAKIGLIKHLSMISSLTIGDIGNTEIVREYIITHPDVIVLYNVNIFQLKKYTKIFLNGEWLGVIDNQIGDNNKSKMIEFYEVARQKKLNCIFNNEMTSITFDNKNNEVRFHTDSGRLYRPVFKVKQNEIVLDKKMVDIISLDNLDKDKITSWEEYHIHKNTPIEFIDAEEQPFVMIAETRDKLELERQKMVNSLSFKMKNNVITNRYNENTFCHYDYVEIHPSLLLSDIATNIPFCSKNQAPRNIFQYAQGKQGMNIYITTYRTRTDISYILYNPEVPVVNSRTSKYSYTDVLPPGSNAVVAIACYGGFNQEDSLVFNATSLKRGLYMSTSLKKYASTITKNNETSNDEKFMKPPPDKTIGIKAGVYDKMNENGYVPEETVLTNGDMIFGKVTPINDPKNPDKKFRDSSEPYKAIIDGVVDRIFVGIKNEEGYETRKALIRSERIPHIGDKFCSRHGQKGTMGIGMDAIDLPFNKYGVRPDIIMNPNAVPSRMTIGQLWECIFGKVGALIGTNVDGTSFETFDMNSIKDKLEKLGYNREGQEYLYNGMTGEKIQHDIFIGPTFYQRLKHMVQDKIHARAEGASSVLTRQAPEGRSRDGGLRLGEMERDAIIAHGMALFLKERFFDCADKFRVHVCGDCGLFAVREKSRIKISKPTESDTYICPSCESDSSIVQCNVPYSTKLLMQELTTCVIIPRIVV</sequence>
<dbReference type="Pfam" id="PF04565">
    <property type="entry name" value="RNA_pol_Rpb2_3"/>
    <property type="match status" value="1"/>
</dbReference>
<feature type="domain" description="DNA-directed RNA polymerase subunit 2 hybrid-binding" evidence="9">
    <location>
        <begin position="742"/>
        <end position="1109"/>
    </location>
</feature>
<dbReference type="Gene3D" id="2.40.270.10">
    <property type="entry name" value="DNA-directed RNA polymerase, subunit 2, domain 6"/>
    <property type="match status" value="1"/>
</dbReference>
<feature type="domain" description="RNA polymerase beta subunit protrusion" evidence="11">
    <location>
        <begin position="45"/>
        <end position="362"/>
    </location>
</feature>
<dbReference type="Pfam" id="PF04560">
    <property type="entry name" value="RNA_pol_Rpb2_7"/>
    <property type="match status" value="1"/>
</dbReference>
<dbReference type="GO" id="GO:0003677">
    <property type="term" value="F:DNA binding"/>
    <property type="evidence" value="ECO:0007669"/>
    <property type="project" value="InterPro"/>
</dbReference>
<keyword evidence="4" id="KW-0808">Transferase</keyword>
<dbReference type="EMBL" id="MN739695">
    <property type="protein sequence ID" value="QHT21502.1"/>
    <property type="molecule type" value="Genomic_DNA"/>
</dbReference>
<dbReference type="InterPro" id="IPR014724">
    <property type="entry name" value="RNA_pol_RPB2_OB-fold"/>
</dbReference>
<dbReference type="InterPro" id="IPR007121">
    <property type="entry name" value="RNA_pol_bsu_CS"/>
</dbReference>
<keyword evidence="8" id="KW-0804">Transcription</keyword>
<protein>
    <recommendedName>
        <fullName evidence="2">DNA-directed RNA polymerase</fullName>
        <ecNumber evidence="2">2.7.7.6</ecNumber>
    </recommendedName>
</protein>
<keyword evidence="7" id="KW-0862">Zinc</keyword>
<dbReference type="Gene3D" id="3.90.1100.10">
    <property type="match status" value="2"/>
</dbReference>
<dbReference type="GO" id="GO:0032549">
    <property type="term" value="F:ribonucleoside binding"/>
    <property type="evidence" value="ECO:0007669"/>
    <property type="project" value="InterPro"/>
</dbReference>
<dbReference type="GO" id="GO:0000428">
    <property type="term" value="C:DNA-directed RNA polymerase complex"/>
    <property type="evidence" value="ECO:0007669"/>
    <property type="project" value="UniProtKB-KW"/>
</dbReference>
<name>A0A6C0DYG6_9ZZZZ</name>
<reference evidence="15" key="1">
    <citation type="journal article" date="2020" name="Nature">
        <title>Giant virus diversity and host interactions through global metagenomics.</title>
        <authorList>
            <person name="Schulz F."/>
            <person name="Roux S."/>
            <person name="Paez-Espino D."/>
            <person name="Jungbluth S."/>
            <person name="Walsh D.A."/>
            <person name="Denef V.J."/>
            <person name="McMahon K.D."/>
            <person name="Konstantinidis K.T."/>
            <person name="Eloe-Fadrosh E.A."/>
            <person name="Kyrpides N.C."/>
            <person name="Woyke T."/>
        </authorList>
    </citation>
    <scope>NUCLEOTIDE SEQUENCE</scope>
    <source>
        <strain evidence="15">GVMAG-M-3300023179-103</strain>
    </source>
</reference>
<dbReference type="InterPro" id="IPR007644">
    <property type="entry name" value="RNA_pol_bsu_protrusion"/>
</dbReference>
<dbReference type="InterPro" id="IPR007641">
    <property type="entry name" value="RNA_pol_Rpb2_7"/>
</dbReference>
<dbReference type="EC" id="2.7.7.6" evidence="2"/>
<dbReference type="GO" id="GO:0046872">
    <property type="term" value="F:metal ion binding"/>
    <property type="evidence" value="ECO:0007669"/>
    <property type="project" value="UniProtKB-KW"/>
</dbReference>
<dbReference type="GO" id="GO:0003899">
    <property type="term" value="F:DNA-directed RNA polymerase activity"/>
    <property type="evidence" value="ECO:0007669"/>
    <property type="project" value="UniProtKB-EC"/>
</dbReference>
<organism evidence="15">
    <name type="scientific">viral metagenome</name>
    <dbReference type="NCBI Taxonomy" id="1070528"/>
    <lineage>
        <taxon>unclassified sequences</taxon>
        <taxon>metagenomes</taxon>
        <taxon>organismal metagenomes</taxon>
    </lineage>
</organism>
<evidence type="ECO:0000256" key="6">
    <source>
        <dbReference type="ARBA" id="ARBA00022723"/>
    </source>
</evidence>
<dbReference type="InterPro" id="IPR007646">
    <property type="entry name" value="RNA_pol_Rpb2_4"/>
</dbReference>
<evidence type="ECO:0000259" key="11">
    <source>
        <dbReference type="Pfam" id="PF04563"/>
    </source>
</evidence>
<dbReference type="AlphaFoldDB" id="A0A6C0DYG6"/>
<evidence type="ECO:0000259" key="9">
    <source>
        <dbReference type="Pfam" id="PF00562"/>
    </source>
</evidence>
<feature type="domain" description="RNA polymerase Rpb2" evidence="10">
    <location>
        <begin position="1111"/>
        <end position="1210"/>
    </location>
</feature>
<dbReference type="PANTHER" id="PTHR20856">
    <property type="entry name" value="DNA-DIRECTED RNA POLYMERASE I SUBUNIT 2"/>
    <property type="match status" value="1"/>
</dbReference>
<evidence type="ECO:0000259" key="12">
    <source>
        <dbReference type="Pfam" id="PF04565"/>
    </source>
</evidence>
<evidence type="ECO:0000259" key="10">
    <source>
        <dbReference type="Pfam" id="PF04560"/>
    </source>
</evidence>
<dbReference type="Pfam" id="PF04566">
    <property type="entry name" value="RNA_pol_Rpb2_4"/>
    <property type="match status" value="1"/>
</dbReference>
<comment type="similarity">
    <text evidence="1">Belongs to the RNA polymerase beta chain family.</text>
</comment>
<evidence type="ECO:0000256" key="1">
    <source>
        <dbReference type="ARBA" id="ARBA00006835"/>
    </source>
</evidence>
<evidence type="ECO:0000259" key="14">
    <source>
        <dbReference type="Pfam" id="PF04567"/>
    </source>
</evidence>
<dbReference type="Pfam" id="PF04563">
    <property type="entry name" value="RNA_pol_Rpb2_1"/>
    <property type="match status" value="1"/>
</dbReference>
<dbReference type="InterPro" id="IPR015712">
    <property type="entry name" value="DNA-dir_RNA_pol_su2"/>
</dbReference>
<dbReference type="InterPro" id="IPR007120">
    <property type="entry name" value="DNA-dir_RNAP_su2_dom"/>
</dbReference>
<dbReference type="GO" id="GO:0006351">
    <property type="term" value="P:DNA-templated transcription"/>
    <property type="evidence" value="ECO:0007669"/>
    <property type="project" value="InterPro"/>
</dbReference>